<feature type="domain" description="MYND-type" evidence="5">
    <location>
        <begin position="273"/>
        <end position="315"/>
    </location>
</feature>
<name>A0A371D139_9APHY</name>
<dbReference type="InterPro" id="IPR002893">
    <property type="entry name" value="Znf_MYND"/>
</dbReference>
<dbReference type="Proteomes" id="UP000256964">
    <property type="component" value="Unassembled WGS sequence"/>
</dbReference>
<dbReference type="InterPro" id="IPR036770">
    <property type="entry name" value="Ankyrin_rpt-contain_sf"/>
</dbReference>
<keyword evidence="2 4" id="KW-0863">Zinc-finger</keyword>
<dbReference type="Pfam" id="PF01753">
    <property type="entry name" value="zf-MYND"/>
    <property type="match status" value="1"/>
</dbReference>
<gene>
    <name evidence="6" type="ORF">OH76DRAFT_1558555</name>
</gene>
<evidence type="ECO:0000313" key="6">
    <source>
        <dbReference type="EMBL" id="RDX46248.1"/>
    </source>
</evidence>
<dbReference type="Gene3D" id="1.25.40.20">
    <property type="entry name" value="Ankyrin repeat-containing domain"/>
    <property type="match status" value="1"/>
</dbReference>
<keyword evidence="3" id="KW-0862">Zinc</keyword>
<dbReference type="SUPFAM" id="SSF48403">
    <property type="entry name" value="Ankyrin repeat"/>
    <property type="match status" value="1"/>
</dbReference>
<organism evidence="6 7">
    <name type="scientific">Lentinus brumalis</name>
    <dbReference type="NCBI Taxonomy" id="2498619"/>
    <lineage>
        <taxon>Eukaryota</taxon>
        <taxon>Fungi</taxon>
        <taxon>Dikarya</taxon>
        <taxon>Basidiomycota</taxon>
        <taxon>Agaricomycotina</taxon>
        <taxon>Agaricomycetes</taxon>
        <taxon>Polyporales</taxon>
        <taxon>Polyporaceae</taxon>
        <taxon>Lentinus</taxon>
    </lineage>
</organism>
<dbReference type="GO" id="GO:0008270">
    <property type="term" value="F:zinc ion binding"/>
    <property type="evidence" value="ECO:0007669"/>
    <property type="project" value="UniProtKB-KW"/>
</dbReference>
<evidence type="ECO:0000256" key="4">
    <source>
        <dbReference type="PROSITE-ProRule" id="PRU00134"/>
    </source>
</evidence>
<dbReference type="PROSITE" id="PS50865">
    <property type="entry name" value="ZF_MYND_2"/>
    <property type="match status" value="1"/>
</dbReference>
<dbReference type="Gene3D" id="6.10.140.2220">
    <property type="match status" value="1"/>
</dbReference>
<dbReference type="EMBL" id="KZ857429">
    <property type="protein sequence ID" value="RDX46248.1"/>
    <property type="molecule type" value="Genomic_DNA"/>
</dbReference>
<dbReference type="AlphaFoldDB" id="A0A371D139"/>
<proteinExistence type="predicted"/>
<reference evidence="6 7" key="1">
    <citation type="journal article" date="2018" name="Biotechnol. Biofuels">
        <title>Integrative visual omics of the white-rot fungus Polyporus brumalis exposes the biotechnological potential of its oxidative enzymes for delignifying raw plant biomass.</title>
        <authorList>
            <person name="Miyauchi S."/>
            <person name="Rancon A."/>
            <person name="Drula E."/>
            <person name="Hage H."/>
            <person name="Chaduli D."/>
            <person name="Favel A."/>
            <person name="Grisel S."/>
            <person name="Henrissat B."/>
            <person name="Herpoel-Gimbert I."/>
            <person name="Ruiz-Duenas F.J."/>
            <person name="Chevret D."/>
            <person name="Hainaut M."/>
            <person name="Lin J."/>
            <person name="Wang M."/>
            <person name="Pangilinan J."/>
            <person name="Lipzen A."/>
            <person name="Lesage-Meessen L."/>
            <person name="Navarro D."/>
            <person name="Riley R."/>
            <person name="Grigoriev I.V."/>
            <person name="Zhou S."/>
            <person name="Raouche S."/>
            <person name="Rosso M.N."/>
        </authorList>
    </citation>
    <scope>NUCLEOTIDE SEQUENCE [LARGE SCALE GENOMIC DNA]</scope>
    <source>
        <strain evidence="6 7">BRFM 1820</strain>
    </source>
</reference>
<evidence type="ECO:0000256" key="3">
    <source>
        <dbReference type="ARBA" id="ARBA00022833"/>
    </source>
</evidence>
<protein>
    <recommendedName>
        <fullName evidence="5">MYND-type domain-containing protein</fullName>
    </recommendedName>
</protein>
<evidence type="ECO:0000256" key="1">
    <source>
        <dbReference type="ARBA" id="ARBA00022723"/>
    </source>
</evidence>
<dbReference type="SUPFAM" id="SSF144232">
    <property type="entry name" value="HIT/MYND zinc finger-like"/>
    <property type="match status" value="1"/>
</dbReference>
<accession>A0A371D139</accession>
<evidence type="ECO:0000256" key="2">
    <source>
        <dbReference type="ARBA" id="ARBA00022771"/>
    </source>
</evidence>
<dbReference type="OrthoDB" id="432970at2759"/>
<evidence type="ECO:0000259" key="5">
    <source>
        <dbReference type="PROSITE" id="PS50865"/>
    </source>
</evidence>
<evidence type="ECO:0000313" key="7">
    <source>
        <dbReference type="Proteomes" id="UP000256964"/>
    </source>
</evidence>
<keyword evidence="1" id="KW-0479">Metal-binding</keyword>
<dbReference type="STRING" id="139420.A0A371D139"/>
<keyword evidence="7" id="KW-1185">Reference proteome</keyword>
<sequence length="320" mass="35747">MADMERLIASLAVRPGSMPAGGRPLEELMKTNEILSGAESQRLRTFFSSNCMEPSRDLDVFGGAVMMGDLDGLKLMHAESVARYRLSSATDEAARASAAQEIYRMRWGPTRVTIYNLVLLCTLINPTRRTQHLQVARWLIDEVKVPVDGVDLSGSTALHTSISTKPAFDPEYAQMLYDAGGVVTHRNRYGGTPAHEITMIWDMRNKEVVRKAAAALKWFLEHGGNLDIKDSDGQTARKNVEASKRAVRGMQLEHWKVVDDEDRRRKRLGDRICTFCGREPRDGMQLLACSRCKTAKYCSPGPCQKGDWPHHKTVCKPTAV</sequence>